<dbReference type="Proteomes" id="UP000596742">
    <property type="component" value="Unassembled WGS sequence"/>
</dbReference>
<feature type="region of interest" description="Disordered" evidence="1">
    <location>
        <begin position="1"/>
        <end position="32"/>
    </location>
</feature>
<proteinExistence type="predicted"/>
<reference evidence="2" key="1">
    <citation type="submission" date="2018-11" db="EMBL/GenBank/DDBJ databases">
        <authorList>
            <person name="Alioto T."/>
            <person name="Alioto T."/>
        </authorList>
    </citation>
    <scope>NUCLEOTIDE SEQUENCE</scope>
</reference>
<protein>
    <submittedName>
        <fullName evidence="2">Uncharacterized protein</fullName>
    </submittedName>
</protein>
<feature type="region of interest" description="Disordered" evidence="1">
    <location>
        <begin position="37"/>
        <end position="56"/>
    </location>
</feature>
<accession>A0A8B6DKQ7</accession>
<comment type="caution">
    <text evidence="2">The sequence shown here is derived from an EMBL/GenBank/DDBJ whole genome shotgun (WGS) entry which is preliminary data.</text>
</comment>
<evidence type="ECO:0000313" key="2">
    <source>
        <dbReference type="EMBL" id="VDI20623.1"/>
    </source>
</evidence>
<gene>
    <name evidence="2" type="ORF">MGAL_10B046963</name>
</gene>
<sequence length="79" mass="8753">MIMQIGYEQAGSQDKAVKQNDEDDDKGINQKRIQNQMLEESEKSNCQEPDDGLGPSRIKATKIVLEEADNSTGLEPGED</sequence>
<evidence type="ECO:0000313" key="3">
    <source>
        <dbReference type="Proteomes" id="UP000596742"/>
    </source>
</evidence>
<keyword evidence="3" id="KW-1185">Reference proteome</keyword>
<evidence type="ECO:0000256" key="1">
    <source>
        <dbReference type="SAM" id="MobiDB-lite"/>
    </source>
</evidence>
<organism evidence="2 3">
    <name type="scientific">Mytilus galloprovincialis</name>
    <name type="common">Mediterranean mussel</name>
    <dbReference type="NCBI Taxonomy" id="29158"/>
    <lineage>
        <taxon>Eukaryota</taxon>
        <taxon>Metazoa</taxon>
        <taxon>Spiralia</taxon>
        <taxon>Lophotrochozoa</taxon>
        <taxon>Mollusca</taxon>
        <taxon>Bivalvia</taxon>
        <taxon>Autobranchia</taxon>
        <taxon>Pteriomorphia</taxon>
        <taxon>Mytilida</taxon>
        <taxon>Mytiloidea</taxon>
        <taxon>Mytilidae</taxon>
        <taxon>Mytilinae</taxon>
        <taxon>Mytilus</taxon>
    </lineage>
</organism>
<name>A0A8B6DKQ7_MYTGA</name>
<dbReference type="AlphaFoldDB" id="A0A8B6DKQ7"/>
<dbReference type="EMBL" id="UYJE01003593">
    <property type="protein sequence ID" value="VDI20623.1"/>
    <property type="molecule type" value="Genomic_DNA"/>
</dbReference>